<evidence type="ECO:0000256" key="1">
    <source>
        <dbReference type="SAM" id="MobiDB-lite"/>
    </source>
</evidence>
<dbReference type="AlphaFoldDB" id="A0A1Y1XVP5"/>
<accession>A0A1Y1XVP5</accession>
<dbReference type="InParanoid" id="A0A1Y1XVP5"/>
<evidence type="ECO:0000313" key="2">
    <source>
        <dbReference type="EMBL" id="ORX89745.1"/>
    </source>
</evidence>
<sequence>MPDKSAPNTPKKSSRSLLSFFTPPPYSLEDLKVPQKESPELPKTAELSCSTETLRPSSEEGLIGMVAVLSCGSCRFLVTEIT</sequence>
<evidence type="ECO:0000313" key="3">
    <source>
        <dbReference type="Proteomes" id="UP000193498"/>
    </source>
</evidence>
<dbReference type="EMBL" id="MCFE01000425">
    <property type="protein sequence ID" value="ORX89745.1"/>
    <property type="molecule type" value="Genomic_DNA"/>
</dbReference>
<dbReference type="Proteomes" id="UP000193498">
    <property type="component" value="Unassembled WGS sequence"/>
</dbReference>
<proteinExistence type="predicted"/>
<feature type="compositionally biased region" description="Polar residues" evidence="1">
    <location>
        <begin position="1"/>
        <end position="19"/>
    </location>
</feature>
<keyword evidence="3" id="KW-1185">Reference proteome</keyword>
<feature type="region of interest" description="Disordered" evidence="1">
    <location>
        <begin position="1"/>
        <end position="21"/>
    </location>
</feature>
<organism evidence="2 3">
    <name type="scientific">Basidiobolus meristosporus CBS 931.73</name>
    <dbReference type="NCBI Taxonomy" id="1314790"/>
    <lineage>
        <taxon>Eukaryota</taxon>
        <taxon>Fungi</taxon>
        <taxon>Fungi incertae sedis</taxon>
        <taxon>Zoopagomycota</taxon>
        <taxon>Entomophthoromycotina</taxon>
        <taxon>Basidiobolomycetes</taxon>
        <taxon>Basidiobolales</taxon>
        <taxon>Basidiobolaceae</taxon>
        <taxon>Basidiobolus</taxon>
    </lineage>
</organism>
<comment type="caution">
    <text evidence="2">The sequence shown here is derived from an EMBL/GenBank/DDBJ whole genome shotgun (WGS) entry which is preliminary data.</text>
</comment>
<reference evidence="2 3" key="1">
    <citation type="submission" date="2016-07" db="EMBL/GenBank/DDBJ databases">
        <title>Pervasive Adenine N6-methylation of Active Genes in Fungi.</title>
        <authorList>
            <consortium name="DOE Joint Genome Institute"/>
            <person name="Mondo S.J."/>
            <person name="Dannebaum R.O."/>
            <person name="Kuo R.C."/>
            <person name="Labutti K."/>
            <person name="Haridas S."/>
            <person name="Kuo A."/>
            <person name="Salamov A."/>
            <person name="Ahrendt S.R."/>
            <person name="Lipzen A."/>
            <person name="Sullivan W."/>
            <person name="Andreopoulos W.B."/>
            <person name="Clum A."/>
            <person name="Lindquist E."/>
            <person name="Daum C."/>
            <person name="Ramamoorthy G.K."/>
            <person name="Gryganskyi A."/>
            <person name="Culley D."/>
            <person name="Magnuson J.K."/>
            <person name="James T.Y."/>
            <person name="O'Malley M.A."/>
            <person name="Stajich J.E."/>
            <person name="Spatafora J.W."/>
            <person name="Visel A."/>
            <person name="Grigoriev I.V."/>
        </authorList>
    </citation>
    <scope>NUCLEOTIDE SEQUENCE [LARGE SCALE GENOMIC DNA]</scope>
    <source>
        <strain evidence="2 3">CBS 931.73</strain>
    </source>
</reference>
<protein>
    <submittedName>
        <fullName evidence="2">Uncharacterized protein</fullName>
    </submittedName>
</protein>
<name>A0A1Y1XVP5_9FUNG</name>
<gene>
    <name evidence="2" type="ORF">K493DRAFT_65829</name>
</gene>